<dbReference type="OrthoDB" id="863479at2"/>
<name>A0A1J1C4B1_CALAY</name>
<accession>A0A1J1C4B1</accession>
<sequence length="1173" mass="120336">MMSIRYHVFLIIFALTIFSTSLQATIYYSVASGNFGTLSNWNTDPAGNGTQPGSINSADDFVIQNGYTITNDGTYTINSLTIESGGTYDGNANTITLNGDFTQDGTFTDGVNGAASMTFAGSATQSISGSGSLEFNVLTFSGTGTYNLNTSFAASFLNLSGGTLNAGSATITLVGVGTGNTFDKTGGSFNAGTSLFIFSTTATGSQVISSNDNISFYNLEHSPGLNRSLTFAGNVQISITNQFTRGGSSSSVILDGTTTVNLNGATLIYTGSASKTIAAEWPIDALLAPNEVQINSGITVTADPGVGNTLQTNYLSLTTSGSSLSIASGTVQVNTKVTLTDGTIVESGGAFAWGTGTTTLLYNGASQQTVGAEWTTSKAPTHVQINNSSATSPALSLGASNLSSLAGDLTLTQGSVDYSASSLSLSVAGNVVGGSGSFGIVNANTLIVTGATSQVTSSGQATLHNLTITSSGATLSDIVIAGTLTVNPGSGNTTTLAGAITLQSGAAINVASGTLNLNGFGITKVGSNTLTLAASSQLTTGGTSISGFSTYSLDPTSTILFNGAISEDIPAGVSYGNIQINKSGATATVNGTGSVVLQDGGDLTVLAGTFNLNAFTLQLGNNSDLIVQGGIADLAGGTLSITATNINAFTVASGATLRTGGTSIDGFDSYTADGTLVFNGSAAETIPAGLTSVNNLTIDNSSGVSASADMQVSGALTLTSGTFTPQVLTLTGSLTVNGGTFSTASGSVVFQGSSQQTIAGTAAVDFYNLTINNSNGVVLSNNATVYGVMTFSSGVFNTNGNLLSLTTSGSFSGASSSSYIEGKAAKSFAVGTSANFTFPTAKDGQYLPVTVTFTDVATSTYTVTVEQFNADPHTAVSSAIDAATLSAISSVRYWSIDGAGGTPSNLQITLSWNSSDGISNLTALDVAQYNGTQWISAGGDGSGTASSGTIQSDVITSSGSFFTFGDDAAGGQDNSLPVTLSTFNVTASFEQVSIEWATESEVNNSGFNLYRRTAENDNWTKINDQLIPGAGNSSVRHQYSFVDDQVVPGETYSYRLESVAFNGQVEVFNNLVKTVTVPLPTDFMVYQNYPNPFNPKTTIKFQLPEQQRISVLIYDINGNLIKRLIDNEVFNPGEHQVEWDALDDNHQPVSSGTYFYRFVSSGYSKMLKMIYLK</sequence>
<dbReference type="RefSeq" id="WP_081475057.1">
    <property type="nucleotide sequence ID" value="NZ_CM001402.1"/>
</dbReference>
<dbReference type="Gene3D" id="2.60.40.10">
    <property type="entry name" value="Immunoglobulins"/>
    <property type="match status" value="1"/>
</dbReference>
<dbReference type="KEGG" id="caby:Cabys_736"/>
<protein>
    <submittedName>
        <fullName evidence="1">Por secretion system C-terminal sorting domain-containing protein</fullName>
    </submittedName>
</protein>
<evidence type="ECO:0000313" key="1">
    <source>
        <dbReference type="EMBL" id="APF17487.1"/>
    </source>
</evidence>
<organism evidence="1 2">
    <name type="scientific">Caldithrix abyssi DSM 13497</name>
    <dbReference type="NCBI Taxonomy" id="880073"/>
    <lineage>
        <taxon>Bacteria</taxon>
        <taxon>Pseudomonadati</taxon>
        <taxon>Calditrichota</taxon>
        <taxon>Calditrichia</taxon>
        <taxon>Calditrichales</taxon>
        <taxon>Calditrichaceae</taxon>
        <taxon>Caldithrix</taxon>
    </lineage>
</organism>
<reference evidence="1 2" key="1">
    <citation type="submission" date="2016-11" db="EMBL/GenBank/DDBJ databases">
        <title>Genomic analysis of Caldithrix abyssi and proposal of a novel bacterial phylum Caldithrichaeota.</title>
        <authorList>
            <person name="Kublanov I."/>
            <person name="Sigalova O."/>
            <person name="Gavrilov S."/>
            <person name="Lebedinsky A."/>
            <person name="Ivanova N."/>
            <person name="Daum C."/>
            <person name="Reddy T."/>
            <person name="Klenk H.P."/>
            <person name="Goker M."/>
            <person name="Reva O."/>
            <person name="Miroshnichenko M."/>
            <person name="Kyprides N."/>
            <person name="Woyke T."/>
            <person name="Gelfand M."/>
        </authorList>
    </citation>
    <scope>NUCLEOTIDE SEQUENCE [LARGE SCALE GENOMIC DNA]</scope>
    <source>
        <strain evidence="1 2">LF13</strain>
    </source>
</reference>
<dbReference type="NCBIfam" id="TIGR04183">
    <property type="entry name" value="Por_Secre_tail"/>
    <property type="match status" value="1"/>
</dbReference>
<dbReference type="AlphaFoldDB" id="A0A1J1C4B1"/>
<dbReference type="EMBL" id="CP018099">
    <property type="protein sequence ID" value="APF17487.1"/>
    <property type="molecule type" value="Genomic_DNA"/>
</dbReference>
<gene>
    <name evidence="1" type="ORF">Cabys_736</name>
</gene>
<dbReference type="Gene3D" id="2.60.40.4070">
    <property type="match status" value="1"/>
</dbReference>
<dbReference type="InterPro" id="IPR013783">
    <property type="entry name" value="Ig-like_fold"/>
</dbReference>
<proteinExistence type="predicted"/>
<dbReference type="InterPro" id="IPR026444">
    <property type="entry name" value="Secre_tail"/>
</dbReference>
<dbReference type="Proteomes" id="UP000183868">
    <property type="component" value="Chromosome"/>
</dbReference>
<evidence type="ECO:0000313" key="2">
    <source>
        <dbReference type="Proteomes" id="UP000183868"/>
    </source>
</evidence>